<dbReference type="Pfam" id="PF14417">
    <property type="entry name" value="MEDS"/>
    <property type="match status" value="1"/>
</dbReference>
<dbReference type="EMBL" id="JACCBN010000001">
    <property type="protein sequence ID" value="NYD39159.1"/>
    <property type="molecule type" value="Genomic_DNA"/>
</dbReference>
<accession>A0A7Y9J976</accession>
<dbReference type="Gene3D" id="3.30.565.10">
    <property type="entry name" value="Histidine kinase-like ATPase, C-terminal domain"/>
    <property type="match status" value="1"/>
</dbReference>
<evidence type="ECO:0000259" key="2">
    <source>
        <dbReference type="Pfam" id="PF13581"/>
    </source>
</evidence>
<keyword evidence="5" id="KW-1185">Reference proteome</keyword>
<dbReference type="CDD" id="cd16936">
    <property type="entry name" value="HATPase_RsbW-like"/>
    <property type="match status" value="1"/>
</dbReference>
<organism evidence="4 5">
    <name type="scientific">Actinomycetospora corticicola</name>
    <dbReference type="NCBI Taxonomy" id="663602"/>
    <lineage>
        <taxon>Bacteria</taxon>
        <taxon>Bacillati</taxon>
        <taxon>Actinomycetota</taxon>
        <taxon>Actinomycetes</taxon>
        <taxon>Pseudonocardiales</taxon>
        <taxon>Pseudonocardiaceae</taxon>
        <taxon>Actinomycetospora</taxon>
    </lineage>
</organism>
<name>A0A7Y9J976_9PSEU</name>
<evidence type="ECO:0000313" key="4">
    <source>
        <dbReference type="EMBL" id="NYD39159.1"/>
    </source>
</evidence>
<evidence type="ECO:0000256" key="1">
    <source>
        <dbReference type="ARBA" id="ARBA00022527"/>
    </source>
</evidence>
<proteinExistence type="predicted"/>
<evidence type="ECO:0000259" key="3">
    <source>
        <dbReference type="Pfam" id="PF14417"/>
    </source>
</evidence>
<dbReference type="Proteomes" id="UP000535890">
    <property type="component" value="Unassembled WGS sequence"/>
</dbReference>
<dbReference type="PANTHER" id="PTHR35526">
    <property type="entry name" value="ANTI-SIGMA-F FACTOR RSBW-RELATED"/>
    <property type="match status" value="1"/>
</dbReference>
<keyword evidence="1" id="KW-0723">Serine/threonine-protein kinase</keyword>
<keyword evidence="1" id="KW-0418">Kinase</keyword>
<feature type="domain" description="MEDS" evidence="3">
    <location>
        <begin position="8"/>
        <end position="135"/>
    </location>
</feature>
<feature type="domain" description="Histidine kinase/HSP90-like ATPase" evidence="2">
    <location>
        <begin position="190"/>
        <end position="298"/>
    </location>
</feature>
<dbReference type="InterPro" id="IPR036890">
    <property type="entry name" value="HATPase_C_sf"/>
</dbReference>
<dbReference type="InterPro" id="IPR025847">
    <property type="entry name" value="MEDS_domain"/>
</dbReference>
<dbReference type="GO" id="GO:0004674">
    <property type="term" value="F:protein serine/threonine kinase activity"/>
    <property type="evidence" value="ECO:0007669"/>
    <property type="project" value="UniProtKB-KW"/>
</dbReference>
<dbReference type="SUPFAM" id="SSF55874">
    <property type="entry name" value="ATPase domain of HSP90 chaperone/DNA topoisomerase II/histidine kinase"/>
    <property type="match status" value="1"/>
</dbReference>
<sequence length="313" mass="33284">MSVPALVHRGIAYTDSAGLGTALAPAVAEALDGGRAVTVALEEPTAVTLREALGTGFPAVEFLDITRPGRSDAFQLAARRATFVAQAARTGVESLLITQHERPLGRPDAYWLRLEAALDAALAGLPATLWCAYRSATPAYEQCHPQVGSLVEPHDNAAYRTPRDVVRGLPAVMIATAPGHARRWRFGVGDLGTLRRELAEVVGSSGLDADAREDLVYSCSEVATNAVEHGGGIGTAWTWTAGDEVVCQVHDAGRITDPFPGVLPPSVDQDRGRGLWLARALCDEVDVASGPEGTTVRLARRLVRTEPTTRQIR</sequence>
<protein>
    <submittedName>
        <fullName evidence="4">Anti-sigma regulatory factor (Ser/Thr protein kinase)</fullName>
    </submittedName>
</protein>
<reference evidence="4 5" key="1">
    <citation type="submission" date="2020-07" db="EMBL/GenBank/DDBJ databases">
        <title>Sequencing the genomes of 1000 actinobacteria strains.</title>
        <authorList>
            <person name="Klenk H.-P."/>
        </authorList>
    </citation>
    <scope>NUCLEOTIDE SEQUENCE [LARGE SCALE GENOMIC DNA]</scope>
    <source>
        <strain evidence="4 5">DSM 45772</strain>
    </source>
</reference>
<keyword evidence="1" id="KW-0808">Transferase</keyword>
<dbReference type="PANTHER" id="PTHR35526:SF3">
    <property type="entry name" value="ANTI-SIGMA-F FACTOR RSBW"/>
    <property type="match status" value="1"/>
</dbReference>
<dbReference type="InterPro" id="IPR050267">
    <property type="entry name" value="Anti-sigma-factor_SerPK"/>
</dbReference>
<comment type="caution">
    <text evidence="4">The sequence shown here is derived from an EMBL/GenBank/DDBJ whole genome shotgun (WGS) entry which is preliminary data.</text>
</comment>
<dbReference type="Pfam" id="PF13581">
    <property type="entry name" value="HATPase_c_2"/>
    <property type="match status" value="1"/>
</dbReference>
<dbReference type="AlphaFoldDB" id="A0A7Y9J976"/>
<evidence type="ECO:0000313" key="5">
    <source>
        <dbReference type="Proteomes" id="UP000535890"/>
    </source>
</evidence>
<dbReference type="InterPro" id="IPR003594">
    <property type="entry name" value="HATPase_dom"/>
</dbReference>
<gene>
    <name evidence="4" type="ORF">BJ983_005261</name>
</gene>